<reference evidence="1 2" key="1">
    <citation type="submission" date="2014-03" db="EMBL/GenBank/DDBJ databases">
        <title>Genomics of Bifidobacteria.</title>
        <authorList>
            <person name="Ventura M."/>
            <person name="Milani C."/>
            <person name="Lugli G.A."/>
        </authorList>
    </citation>
    <scope>NUCLEOTIDE SEQUENCE [LARGE SCALE GENOMIC DNA]</scope>
    <source>
        <strain evidence="1 2">LMG 14934</strain>
    </source>
</reference>
<sequence>MFQYLTFLVCSGLPRQRLINVFFHRTGNLLSIPHNGRIGIVGFRYRLPFPAASAQGQCNTNRQQCNTNPFHTTTPYII</sequence>
<dbReference type="EMBL" id="JGZM01000009">
    <property type="protein sequence ID" value="KFI85321.1"/>
    <property type="molecule type" value="Genomic_DNA"/>
</dbReference>
<proteinExistence type="predicted"/>
<accession>A0A087CPX1</accession>
<dbReference type="Proteomes" id="UP000029040">
    <property type="component" value="Unassembled WGS sequence"/>
</dbReference>
<organism evidence="1 2">
    <name type="scientific">Bifidobacterium pullorum subsp. saeculare DSM 6531 = LMG 14934</name>
    <dbReference type="NCBI Taxonomy" id="1437611"/>
    <lineage>
        <taxon>Bacteria</taxon>
        <taxon>Bacillati</taxon>
        <taxon>Actinomycetota</taxon>
        <taxon>Actinomycetes</taxon>
        <taxon>Bifidobacteriales</taxon>
        <taxon>Bifidobacteriaceae</taxon>
        <taxon>Bifidobacterium</taxon>
    </lineage>
</organism>
<evidence type="ECO:0000313" key="1">
    <source>
        <dbReference type="EMBL" id="KFI85321.1"/>
    </source>
</evidence>
<comment type="caution">
    <text evidence="1">The sequence shown here is derived from an EMBL/GenBank/DDBJ whole genome shotgun (WGS) entry which is preliminary data.</text>
</comment>
<evidence type="ECO:0000313" key="2">
    <source>
        <dbReference type="Proteomes" id="UP000029040"/>
    </source>
</evidence>
<protein>
    <submittedName>
        <fullName evidence="1">Uncharacterized protein</fullName>
    </submittedName>
</protein>
<name>A0A087CPX1_9BIFI</name>
<dbReference type="AlphaFoldDB" id="A0A087CPX1"/>
<gene>
    <name evidence="1" type="ORF">BSAE_1899</name>
</gene>